<evidence type="ECO:0000256" key="8">
    <source>
        <dbReference type="ARBA" id="ARBA00022840"/>
    </source>
</evidence>
<keyword evidence="8" id="KW-0067">ATP-binding</keyword>
<accession>A0ABQ5SD87</accession>
<feature type="compositionally biased region" description="Gly residues" evidence="13">
    <location>
        <begin position="443"/>
        <end position="454"/>
    </location>
</feature>
<evidence type="ECO:0000256" key="4">
    <source>
        <dbReference type="ARBA" id="ARBA00013061"/>
    </source>
</evidence>
<dbReference type="PANTHER" id="PTHR11406:SF23">
    <property type="entry name" value="PHOSPHOGLYCERATE KINASE 1, CHLOROPLASTIC-RELATED"/>
    <property type="match status" value="1"/>
</dbReference>
<dbReference type="EC" id="2.7.2.3" evidence="4 11"/>
<dbReference type="Proteomes" id="UP001165090">
    <property type="component" value="Unassembled WGS sequence"/>
</dbReference>
<keyword evidence="9" id="KW-0460">Magnesium</keyword>
<keyword evidence="5 11" id="KW-0808">Transferase</keyword>
<keyword evidence="7 11" id="KW-0418">Kinase</keyword>
<dbReference type="PANTHER" id="PTHR11406">
    <property type="entry name" value="PHOSPHOGLYCERATE KINASE"/>
    <property type="match status" value="1"/>
</dbReference>
<comment type="similarity">
    <text evidence="3 11">Belongs to the phosphoglycerate kinase family.</text>
</comment>
<evidence type="ECO:0000256" key="10">
    <source>
        <dbReference type="ARBA" id="ARBA00024331"/>
    </source>
</evidence>
<comment type="cofactor">
    <cofactor evidence="2">
        <name>Mg(2+)</name>
        <dbReference type="ChEBI" id="CHEBI:18420"/>
    </cofactor>
</comment>
<feature type="region of interest" description="Disordered" evidence="13">
    <location>
        <begin position="440"/>
        <end position="497"/>
    </location>
</feature>
<dbReference type="PRINTS" id="PR00477">
    <property type="entry name" value="PHGLYCKINASE"/>
</dbReference>
<evidence type="ECO:0000256" key="5">
    <source>
        <dbReference type="ARBA" id="ARBA00022679"/>
    </source>
</evidence>
<protein>
    <recommendedName>
        <fullName evidence="4 11">Phosphoglycerate kinase</fullName>
        <ecNumber evidence="4 11">2.7.2.3</ecNumber>
    </recommendedName>
</protein>
<evidence type="ECO:0000256" key="9">
    <source>
        <dbReference type="ARBA" id="ARBA00022842"/>
    </source>
</evidence>
<evidence type="ECO:0000256" key="6">
    <source>
        <dbReference type="ARBA" id="ARBA00022741"/>
    </source>
</evidence>
<comment type="caution">
    <text evidence="14">The sequence shown here is derived from an EMBL/GenBank/DDBJ whole genome shotgun (WGS) entry which is preliminary data.</text>
</comment>
<comment type="subunit">
    <text evidence="12">Monomer.</text>
</comment>
<evidence type="ECO:0000256" key="12">
    <source>
        <dbReference type="RuleBase" id="RU000696"/>
    </source>
</evidence>
<gene>
    <name evidence="14" type="ORF">VaNZ11_012136</name>
</gene>
<dbReference type="InterPro" id="IPR001576">
    <property type="entry name" value="Phosphoglycerate_kinase"/>
</dbReference>
<dbReference type="SUPFAM" id="SSF53748">
    <property type="entry name" value="Phosphoglycerate kinase"/>
    <property type="match status" value="1"/>
</dbReference>
<evidence type="ECO:0000256" key="11">
    <source>
        <dbReference type="RuleBase" id="RU000532"/>
    </source>
</evidence>
<evidence type="ECO:0000256" key="3">
    <source>
        <dbReference type="ARBA" id="ARBA00008982"/>
    </source>
</evidence>
<comment type="pathway">
    <text evidence="10">Carbohydrate biosynthesis.</text>
</comment>
<dbReference type="InterPro" id="IPR015911">
    <property type="entry name" value="Phosphoglycerate_kinase_CS"/>
</dbReference>
<evidence type="ECO:0000313" key="14">
    <source>
        <dbReference type="EMBL" id="GLI67846.1"/>
    </source>
</evidence>
<dbReference type="InterPro" id="IPR015824">
    <property type="entry name" value="Phosphoglycerate_kinase_N"/>
</dbReference>
<reference evidence="14 15" key="1">
    <citation type="journal article" date="2023" name="IScience">
        <title>Expanded male sex-determining region conserved during the evolution of homothallism in the green alga Volvox.</title>
        <authorList>
            <person name="Yamamoto K."/>
            <person name="Matsuzaki R."/>
            <person name="Mahakham W."/>
            <person name="Heman W."/>
            <person name="Sekimoto H."/>
            <person name="Kawachi M."/>
            <person name="Minakuchi Y."/>
            <person name="Toyoda A."/>
            <person name="Nozaki H."/>
        </authorList>
    </citation>
    <scope>NUCLEOTIDE SEQUENCE [LARGE SCALE GENOMIC DNA]</scope>
    <source>
        <strain evidence="14 15">NIES-4468</strain>
    </source>
</reference>
<feature type="compositionally biased region" description="Gly residues" evidence="13">
    <location>
        <begin position="476"/>
        <end position="488"/>
    </location>
</feature>
<evidence type="ECO:0000313" key="15">
    <source>
        <dbReference type="Proteomes" id="UP001165090"/>
    </source>
</evidence>
<evidence type="ECO:0000256" key="1">
    <source>
        <dbReference type="ARBA" id="ARBA00000642"/>
    </source>
</evidence>
<keyword evidence="6" id="KW-0547">Nucleotide-binding</keyword>
<dbReference type="EMBL" id="BSDZ01000079">
    <property type="protein sequence ID" value="GLI67846.1"/>
    <property type="molecule type" value="Genomic_DNA"/>
</dbReference>
<dbReference type="InterPro" id="IPR036043">
    <property type="entry name" value="Phosphoglycerate_kinase_sf"/>
</dbReference>
<evidence type="ECO:0000256" key="13">
    <source>
        <dbReference type="SAM" id="MobiDB-lite"/>
    </source>
</evidence>
<evidence type="ECO:0000256" key="2">
    <source>
        <dbReference type="ARBA" id="ARBA00001946"/>
    </source>
</evidence>
<comment type="catalytic activity">
    <reaction evidence="1 11">
        <text>(2R)-3-phosphoglycerate + ATP = (2R)-3-phospho-glyceroyl phosphate + ADP</text>
        <dbReference type="Rhea" id="RHEA:14801"/>
        <dbReference type="ChEBI" id="CHEBI:30616"/>
        <dbReference type="ChEBI" id="CHEBI:57604"/>
        <dbReference type="ChEBI" id="CHEBI:58272"/>
        <dbReference type="ChEBI" id="CHEBI:456216"/>
        <dbReference type="EC" id="2.7.2.3"/>
    </reaction>
</comment>
<keyword evidence="15" id="KW-1185">Reference proteome</keyword>
<dbReference type="Gene3D" id="3.40.50.1260">
    <property type="entry name" value="Phosphoglycerate kinase, N-terminal domain"/>
    <property type="match status" value="2"/>
</dbReference>
<proteinExistence type="inferred from homology"/>
<evidence type="ECO:0000256" key="7">
    <source>
        <dbReference type="ARBA" id="ARBA00022777"/>
    </source>
</evidence>
<dbReference type="PROSITE" id="PS00111">
    <property type="entry name" value="PGLYCERATE_KINASE"/>
    <property type="match status" value="1"/>
</dbReference>
<dbReference type="HAMAP" id="MF_00145">
    <property type="entry name" value="Phosphoglyc_kinase"/>
    <property type="match status" value="1"/>
</dbReference>
<dbReference type="Pfam" id="PF00162">
    <property type="entry name" value="PGK"/>
    <property type="match status" value="1"/>
</dbReference>
<organism evidence="14 15">
    <name type="scientific">Volvox africanus</name>
    <dbReference type="NCBI Taxonomy" id="51714"/>
    <lineage>
        <taxon>Eukaryota</taxon>
        <taxon>Viridiplantae</taxon>
        <taxon>Chlorophyta</taxon>
        <taxon>core chlorophytes</taxon>
        <taxon>Chlorophyceae</taxon>
        <taxon>CS clade</taxon>
        <taxon>Chlamydomonadales</taxon>
        <taxon>Volvocaceae</taxon>
        <taxon>Volvox</taxon>
    </lineage>
</organism>
<name>A0ABQ5SD87_9CHLO</name>
<sequence length="497" mass="51891">MKTSLMSGDSAHRPLRDVVRDLLSPDLDIRSKNFSGKRVLLRVDFNVPVDEATGAVTDSSRVKAVLPTIQLLLNQNARVILVSHFGRPEPKKQSRQQMQAMYSLRPVAALLEAELGSCAFRGLADDCIGSEAAAAVAQLQPGQALLLENTRFHEGDAGSSPDFARDLAALCDVFVNDAFGVVHRDQGSVTGITWFVPSCYPGPLIRRELTELADRLYDPVRPLGVALGGAKVADKIGVIAALVELADVVAVGGRMAFTLLAAKGVSVGSTQIEEGWLEPCRRMMTRAAERGTRLLLPSDVLWSSSLSRPECLDTRGVAPLTLDCCTPDRPCIPAGRYGVDIGPETMATFRQELLCCRTIFWNGPMGKFEVPEFAAGTVAIAGTLDEASKRGAVTIIGGGDSVAAVTAAGLAEHISHISTGGGATLELIEGKGMPGLRALLRPGSGGDVGRGGGSSTADGSAAGDIPAVETAKLRDGVGGGNGLGGAGLGNEDEDQIT</sequence>